<evidence type="ECO:0000256" key="2">
    <source>
        <dbReference type="PIRNR" id="PIRNR001365"/>
    </source>
</evidence>
<evidence type="ECO:0000313" key="5">
    <source>
        <dbReference type="Proteomes" id="UP000641803"/>
    </source>
</evidence>
<evidence type="ECO:0000313" key="4">
    <source>
        <dbReference type="EMBL" id="MBD7952063.1"/>
    </source>
</evidence>
<accession>A0ABR8RWD1</accession>
<protein>
    <submittedName>
        <fullName evidence="4">Dihydrodipicolinate synthase family protein</fullName>
    </submittedName>
</protein>
<dbReference type="RefSeq" id="WP_191797519.1">
    <property type="nucleotide sequence ID" value="NZ_JACSQQ010000038.1"/>
</dbReference>
<dbReference type="InterPro" id="IPR013785">
    <property type="entry name" value="Aldolase_TIM"/>
</dbReference>
<keyword evidence="1 2" id="KW-0456">Lyase</keyword>
<evidence type="ECO:0000256" key="3">
    <source>
        <dbReference type="SAM" id="MobiDB-lite"/>
    </source>
</evidence>
<reference evidence="4 5" key="1">
    <citation type="submission" date="2020-08" db="EMBL/GenBank/DDBJ databases">
        <title>A Genomic Blueprint of the Chicken Gut Microbiome.</title>
        <authorList>
            <person name="Gilroy R."/>
            <person name="Ravi A."/>
            <person name="Getino M."/>
            <person name="Pursley I."/>
            <person name="Horton D.L."/>
            <person name="Alikhan N.-F."/>
            <person name="Baker D."/>
            <person name="Gharbi K."/>
            <person name="Hall N."/>
            <person name="Watson M."/>
            <person name="Adriaenssens E.M."/>
            <person name="Foster-Nyarko E."/>
            <person name="Jarju S."/>
            <person name="Secka A."/>
            <person name="Antonio M."/>
            <person name="Oren A."/>
            <person name="Chaudhuri R."/>
            <person name="La Ragione R.M."/>
            <person name="Hildebrand F."/>
            <person name="Pallen M.J."/>
        </authorList>
    </citation>
    <scope>NUCLEOTIDE SEQUENCE [LARGE SCALE GENOMIC DNA]</scope>
    <source>
        <strain evidence="4 5">Sa4CUA1</strain>
    </source>
</reference>
<organism evidence="4 5">
    <name type="scientific">Oerskovia rustica</name>
    <dbReference type="NCBI Taxonomy" id="2762237"/>
    <lineage>
        <taxon>Bacteria</taxon>
        <taxon>Bacillati</taxon>
        <taxon>Actinomycetota</taxon>
        <taxon>Actinomycetes</taxon>
        <taxon>Micrococcales</taxon>
        <taxon>Cellulomonadaceae</taxon>
        <taxon>Oerskovia</taxon>
    </lineage>
</organism>
<evidence type="ECO:0000256" key="1">
    <source>
        <dbReference type="ARBA" id="ARBA00023239"/>
    </source>
</evidence>
<dbReference type="CDD" id="cd00408">
    <property type="entry name" value="DHDPS-like"/>
    <property type="match status" value="1"/>
</dbReference>
<dbReference type="EMBL" id="JACSQQ010000038">
    <property type="protein sequence ID" value="MBD7952063.1"/>
    <property type="molecule type" value="Genomic_DNA"/>
</dbReference>
<feature type="region of interest" description="Disordered" evidence="3">
    <location>
        <begin position="307"/>
        <end position="338"/>
    </location>
</feature>
<feature type="compositionally biased region" description="Low complexity" evidence="3">
    <location>
        <begin position="322"/>
        <end position="338"/>
    </location>
</feature>
<comment type="similarity">
    <text evidence="2">Belongs to the DapA family.</text>
</comment>
<dbReference type="SUPFAM" id="SSF51569">
    <property type="entry name" value="Aldolase"/>
    <property type="match status" value="1"/>
</dbReference>
<dbReference type="PANTHER" id="PTHR12128">
    <property type="entry name" value="DIHYDRODIPICOLINATE SYNTHASE"/>
    <property type="match status" value="1"/>
</dbReference>
<comment type="caution">
    <text evidence="4">The sequence shown here is derived from an EMBL/GenBank/DDBJ whole genome shotgun (WGS) entry which is preliminary data.</text>
</comment>
<dbReference type="SMART" id="SM01130">
    <property type="entry name" value="DHDPS"/>
    <property type="match status" value="1"/>
</dbReference>
<sequence>MTSPTPFTGLLAYPITPLGPDGLPDLGTLTRLVQDAVRAGVDGVTVLASSGAGTSFSSEERAAVVGAAVRAAREAGPGPSGRQVPVHVAVAAPSTTEVLRNATAAQAGGADGLVLTPFAYVPLVDAEVVALFEAVAAETDLPVCFYNRPAQSGFDVTPEVLTHLARTARLRGLKDPAGRTDVGVRLDAVRAAVAGEPFAVGLSGDLAMTEGAFTILPPSDAWHTGVAALVPDEYVVMRRAHLDRRPLDAVVERSWLLALVRELGRLRPVAGLHALAGLLDVPTGPPRGPVLATPPEQTAGLRAVLARRPAAAPAMPGPAAPGPADTDTGTGTDTGVAK</sequence>
<dbReference type="Pfam" id="PF00701">
    <property type="entry name" value="DHDPS"/>
    <property type="match status" value="1"/>
</dbReference>
<dbReference type="Proteomes" id="UP000641803">
    <property type="component" value="Unassembled WGS sequence"/>
</dbReference>
<dbReference type="PIRSF" id="PIRSF001365">
    <property type="entry name" value="DHDPS"/>
    <property type="match status" value="1"/>
</dbReference>
<dbReference type="PRINTS" id="PR00146">
    <property type="entry name" value="DHPICSNTHASE"/>
</dbReference>
<dbReference type="PANTHER" id="PTHR12128:SF72">
    <property type="entry name" value="DIHYDRODIPICOLINATE SYNTHASE"/>
    <property type="match status" value="1"/>
</dbReference>
<dbReference type="InterPro" id="IPR002220">
    <property type="entry name" value="DapA-like"/>
</dbReference>
<proteinExistence type="inferred from homology"/>
<name>A0ABR8RWD1_9CELL</name>
<gene>
    <name evidence="4" type="ORF">H9652_16800</name>
</gene>
<dbReference type="Gene3D" id="3.20.20.70">
    <property type="entry name" value="Aldolase class I"/>
    <property type="match status" value="1"/>
</dbReference>
<keyword evidence="5" id="KW-1185">Reference proteome</keyword>